<dbReference type="GO" id="GO:0038023">
    <property type="term" value="F:signaling receptor activity"/>
    <property type="evidence" value="ECO:0007669"/>
    <property type="project" value="TreeGrafter"/>
</dbReference>
<dbReference type="HOGENOM" id="CLU_053033_0_0_1"/>
<dbReference type="AlphaFoldDB" id="R7T5E1"/>
<evidence type="ECO:0000256" key="6">
    <source>
        <dbReference type="ARBA" id="ARBA00023157"/>
    </source>
</evidence>
<dbReference type="STRING" id="283909.R7T5E1"/>
<evidence type="ECO:0000256" key="7">
    <source>
        <dbReference type="SAM" id="SignalP"/>
    </source>
</evidence>
<comment type="subcellular location">
    <subcellularLocation>
        <location evidence="1">Endomembrane system</location>
        <topology evidence="1">Peripheral membrane protein</topology>
    </subcellularLocation>
    <subcellularLocation>
        <location evidence="2">Secreted</location>
    </subcellularLocation>
</comment>
<evidence type="ECO:0000313" key="11">
    <source>
        <dbReference type="Proteomes" id="UP000014760"/>
    </source>
</evidence>
<dbReference type="GO" id="GO:0007155">
    <property type="term" value="P:cell adhesion"/>
    <property type="evidence" value="ECO:0007669"/>
    <property type="project" value="UniProtKB-KW"/>
</dbReference>
<keyword evidence="7" id="KW-0732">Signal</keyword>
<dbReference type="GO" id="GO:0005576">
    <property type="term" value="C:extracellular region"/>
    <property type="evidence" value="ECO:0007669"/>
    <property type="project" value="UniProtKB-SubCell"/>
</dbReference>
<keyword evidence="3" id="KW-0964">Secreted</keyword>
<dbReference type="GO" id="GO:0005886">
    <property type="term" value="C:plasma membrane"/>
    <property type="evidence" value="ECO:0007669"/>
    <property type="project" value="TreeGrafter"/>
</dbReference>
<name>R7T5E1_CAPTE</name>
<evidence type="ECO:0000256" key="1">
    <source>
        <dbReference type="ARBA" id="ARBA00004184"/>
    </source>
</evidence>
<organism evidence="9">
    <name type="scientific">Capitella teleta</name>
    <name type="common">Polychaete worm</name>
    <dbReference type="NCBI Taxonomy" id="283909"/>
    <lineage>
        <taxon>Eukaryota</taxon>
        <taxon>Metazoa</taxon>
        <taxon>Spiralia</taxon>
        <taxon>Lophotrochozoa</taxon>
        <taxon>Annelida</taxon>
        <taxon>Polychaeta</taxon>
        <taxon>Sedentaria</taxon>
        <taxon>Scolecida</taxon>
        <taxon>Capitellidae</taxon>
        <taxon>Capitella</taxon>
    </lineage>
</organism>
<dbReference type="CDD" id="cd00057">
    <property type="entry name" value="FA58C"/>
    <property type="match status" value="1"/>
</dbReference>
<dbReference type="PANTHER" id="PTHR46806">
    <property type="entry name" value="F5/8 TYPE C DOMAIN-CONTAINING PROTEIN"/>
    <property type="match status" value="1"/>
</dbReference>
<dbReference type="InterPro" id="IPR008979">
    <property type="entry name" value="Galactose-bd-like_sf"/>
</dbReference>
<accession>R7T5E1</accession>
<dbReference type="Gene3D" id="2.60.120.260">
    <property type="entry name" value="Galactose-binding domain-like"/>
    <property type="match status" value="1"/>
</dbReference>
<dbReference type="InterPro" id="IPR050633">
    <property type="entry name" value="Neuropilin_MCO_CoagFactor"/>
</dbReference>
<reference evidence="9 11" key="2">
    <citation type="journal article" date="2013" name="Nature">
        <title>Insights into bilaterian evolution from three spiralian genomes.</title>
        <authorList>
            <person name="Simakov O."/>
            <person name="Marletaz F."/>
            <person name="Cho S.J."/>
            <person name="Edsinger-Gonzales E."/>
            <person name="Havlak P."/>
            <person name="Hellsten U."/>
            <person name="Kuo D.H."/>
            <person name="Larsson T."/>
            <person name="Lv J."/>
            <person name="Arendt D."/>
            <person name="Savage R."/>
            <person name="Osoegawa K."/>
            <person name="de Jong P."/>
            <person name="Grimwood J."/>
            <person name="Chapman J.A."/>
            <person name="Shapiro H."/>
            <person name="Aerts A."/>
            <person name="Otillar R.P."/>
            <person name="Terry A.Y."/>
            <person name="Boore J.L."/>
            <person name="Grigoriev I.V."/>
            <person name="Lindberg D.R."/>
            <person name="Seaver E.C."/>
            <person name="Weisblat D.A."/>
            <person name="Putnam N.H."/>
            <person name="Rokhsar D.S."/>
        </authorList>
    </citation>
    <scope>NUCLEOTIDE SEQUENCE</scope>
    <source>
        <strain evidence="9 11">I ESC-2004</strain>
    </source>
</reference>
<dbReference type="InterPro" id="IPR000421">
    <property type="entry name" value="FA58C"/>
</dbReference>
<dbReference type="PROSITE" id="PS50022">
    <property type="entry name" value="FA58C_3"/>
    <property type="match status" value="1"/>
</dbReference>
<keyword evidence="6" id="KW-1015">Disulfide bond</keyword>
<keyword evidence="11" id="KW-1185">Reference proteome</keyword>
<feature type="domain" description="F5/8 type C" evidence="8">
    <location>
        <begin position="20"/>
        <end position="170"/>
    </location>
</feature>
<evidence type="ECO:0000256" key="4">
    <source>
        <dbReference type="ARBA" id="ARBA00022889"/>
    </source>
</evidence>
<dbReference type="PANTHER" id="PTHR46806:SF5">
    <property type="entry name" value="F5_8 TYPE C DOMAIN-CONTAINING PROTEIN"/>
    <property type="match status" value="1"/>
</dbReference>
<reference evidence="10" key="3">
    <citation type="submission" date="2015-06" db="UniProtKB">
        <authorList>
            <consortium name="EnsemblMetazoa"/>
        </authorList>
    </citation>
    <scope>IDENTIFICATION</scope>
</reference>
<evidence type="ECO:0000313" key="9">
    <source>
        <dbReference type="EMBL" id="ELT88216.1"/>
    </source>
</evidence>
<evidence type="ECO:0000259" key="8">
    <source>
        <dbReference type="PROSITE" id="PS50022"/>
    </source>
</evidence>
<feature type="chain" id="PRO_5008786670" description="F5/8 type C domain-containing protein" evidence="7">
    <location>
        <begin position="21"/>
        <end position="331"/>
    </location>
</feature>
<evidence type="ECO:0000313" key="10">
    <source>
        <dbReference type="EnsemblMetazoa" id="CapteP217978"/>
    </source>
</evidence>
<dbReference type="EnsemblMetazoa" id="CapteT217978">
    <property type="protein sequence ID" value="CapteP217978"/>
    <property type="gene ID" value="CapteG217978"/>
</dbReference>
<keyword evidence="4" id="KW-0130">Cell adhesion</keyword>
<sequence length="331" mass="37183">MKTILTFYMILSQEMIGVIASCQCIGYEPLIINAKKSELIASSAFHAGHVAFESKYNETGWCQRKPYKPSSHIEIDLMENKNLGGIVTWGRGDKYIDQFVKSFTLKYRIDESNTWTDYADSDGNTTLVGNDNKYDPVLNNFEGNILARYVRLHPIDYHHGPIIRWEILGCAKCNQDTSLGNLLPCSPHDFEPGTAVYGIASKDCIRTRNNRIQLQYTGLTTHLNAINLALSGHSLICKNYYTTLGIEMKSVGCKVDYKMCRVKEVDGKCQVSCNLEQSQVGQPFNIRLMITGDDSTELCSVESDMSHAMWPSGRSVIDDWDAFIQKIAATT</sequence>
<dbReference type="Proteomes" id="UP000014760">
    <property type="component" value="Unassembled WGS sequence"/>
</dbReference>
<reference evidence="11" key="1">
    <citation type="submission" date="2012-12" db="EMBL/GenBank/DDBJ databases">
        <authorList>
            <person name="Hellsten U."/>
            <person name="Grimwood J."/>
            <person name="Chapman J.A."/>
            <person name="Shapiro H."/>
            <person name="Aerts A."/>
            <person name="Otillar R.P."/>
            <person name="Terry A.Y."/>
            <person name="Boore J.L."/>
            <person name="Simakov O."/>
            <person name="Marletaz F."/>
            <person name="Cho S.-J."/>
            <person name="Edsinger-Gonzales E."/>
            <person name="Havlak P."/>
            <person name="Kuo D.-H."/>
            <person name="Larsson T."/>
            <person name="Lv J."/>
            <person name="Arendt D."/>
            <person name="Savage R."/>
            <person name="Osoegawa K."/>
            <person name="de Jong P."/>
            <person name="Lindberg D.R."/>
            <person name="Seaver E.C."/>
            <person name="Weisblat D.A."/>
            <person name="Putnam N.H."/>
            <person name="Grigoriev I.V."/>
            <person name="Rokhsar D.S."/>
        </authorList>
    </citation>
    <scope>NUCLEOTIDE SEQUENCE</scope>
    <source>
        <strain evidence="11">I ESC-2004</strain>
    </source>
</reference>
<protein>
    <recommendedName>
        <fullName evidence="8">F5/8 type C domain-containing protein</fullName>
    </recommendedName>
</protein>
<dbReference type="EMBL" id="KB311939">
    <property type="protein sequence ID" value="ELT88216.1"/>
    <property type="molecule type" value="Genomic_DNA"/>
</dbReference>
<evidence type="ECO:0000256" key="5">
    <source>
        <dbReference type="ARBA" id="ARBA00023136"/>
    </source>
</evidence>
<dbReference type="Pfam" id="PF00754">
    <property type="entry name" value="F5_F8_type_C"/>
    <property type="match status" value="1"/>
</dbReference>
<keyword evidence="5" id="KW-0472">Membrane</keyword>
<dbReference type="SMART" id="SM00231">
    <property type="entry name" value="FA58C"/>
    <property type="match status" value="1"/>
</dbReference>
<evidence type="ECO:0000256" key="2">
    <source>
        <dbReference type="ARBA" id="ARBA00004613"/>
    </source>
</evidence>
<dbReference type="SUPFAM" id="SSF49785">
    <property type="entry name" value="Galactose-binding domain-like"/>
    <property type="match status" value="1"/>
</dbReference>
<feature type="signal peptide" evidence="7">
    <location>
        <begin position="1"/>
        <end position="20"/>
    </location>
</feature>
<evidence type="ECO:0000256" key="3">
    <source>
        <dbReference type="ARBA" id="ARBA00022525"/>
    </source>
</evidence>
<dbReference type="EMBL" id="AMQN01015474">
    <property type="status" value="NOT_ANNOTATED_CDS"/>
    <property type="molecule type" value="Genomic_DNA"/>
</dbReference>
<proteinExistence type="predicted"/>
<gene>
    <name evidence="9" type="ORF">CAPTEDRAFT_217978</name>
</gene>
<dbReference type="GO" id="GO:0012505">
    <property type="term" value="C:endomembrane system"/>
    <property type="evidence" value="ECO:0007669"/>
    <property type="project" value="UniProtKB-SubCell"/>
</dbReference>
<dbReference type="OrthoDB" id="9973968at2759"/>